<reference evidence="4" key="1">
    <citation type="submission" date="2018-11" db="EMBL/GenBank/DDBJ databases">
        <authorList>
            <consortium name="Pathogen Informatics"/>
        </authorList>
    </citation>
    <scope>NUCLEOTIDE SEQUENCE</scope>
</reference>
<comment type="caution">
    <text evidence="4">The sequence shown here is derived from an EMBL/GenBank/DDBJ whole genome shotgun (WGS) entry which is preliminary data.</text>
</comment>
<dbReference type="PANTHER" id="PTHR19134:SF449">
    <property type="entry name" value="TYROSINE-PROTEIN PHOSPHATASE 1"/>
    <property type="match status" value="1"/>
</dbReference>
<feature type="compositionally biased region" description="Low complexity" evidence="1">
    <location>
        <begin position="213"/>
        <end position="237"/>
    </location>
</feature>
<protein>
    <recommendedName>
        <fullName evidence="6">Tyrosine-protein phosphatase domain-containing protein</fullName>
    </recommendedName>
</protein>
<dbReference type="InterPro" id="IPR029021">
    <property type="entry name" value="Prot-tyrosine_phosphatase-like"/>
</dbReference>
<dbReference type="EMBL" id="CAAALY010001363">
    <property type="protein sequence ID" value="VEL07259.1"/>
    <property type="molecule type" value="Genomic_DNA"/>
</dbReference>
<keyword evidence="5" id="KW-1185">Reference proteome</keyword>
<organism evidence="4 5">
    <name type="scientific">Protopolystoma xenopodis</name>
    <dbReference type="NCBI Taxonomy" id="117903"/>
    <lineage>
        <taxon>Eukaryota</taxon>
        <taxon>Metazoa</taxon>
        <taxon>Spiralia</taxon>
        <taxon>Lophotrochozoa</taxon>
        <taxon>Platyhelminthes</taxon>
        <taxon>Monogenea</taxon>
        <taxon>Polyopisthocotylea</taxon>
        <taxon>Polystomatidea</taxon>
        <taxon>Polystomatidae</taxon>
        <taxon>Protopolystoma</taxon>
    </lineage>
</organism>
<dbReference type="Proteomes" id="UP000784294">
    <property type="component" value="Unassembled WGS sequence"/>
</dbReference>
<evidence type="ECO:0000259" key="3">
    <source>
        <dbReference type="PROSITE" id="PS50056"/>
    </source>
</evidence>
<proteinExistence type="predicted"/>
<dbReference type="PROSITE" id="PS50055">
    <property type="entry name" value="TYR_PHOSPHATASE_PTP"/>
    <property type="match status" value="1"/>
</dbReference>
<evidence type="ECO:0000256" key="1">
    <source>
        <dbReference type="SAM" id="MobiDB-lite"/>
    </source>
</evidence>
<dbReference type="Gene3D" id="3.90.190.10">
    <property type="entry name" value="Protein tyrosine phosphatase superfamily"/>
    <property type="match status" value="1"/>
</dbReference>
<dbReference type="InterPro" id="IPR050348">
    <property type="entry name" value="Protein-Tyr_Phosphatase"/>
</dbReference>
<dbReference type="SUPFAM" id="SSF52799">
    <property type="entry name" value="(Phosphotyrosine protein) phosphatases II"/>
    <property type="match status" value="1"/>
</dbReference>
<dbReference type="InterPro" id="IPR000387">
    <property type="entry name" value="Tyr_Pase_dom"/>
</dbReference>
<sequence>MSQTDRKLSSSIFWSLLCNHLVSHMPRTFEGRRVKCSQYWPSQTAAFGARRDGQLKAGVFTVTSLSETSEAGGLYRRSKLRVTRASTSFAPSSDFHGSAMSPSSTSGITGSSGKSLSSALQPAFTMLSRRSTAMASKAAALLNPAPLRSSTEDFQLPSAASSEQQSLEVEHLLFLGWPDFDVPSDADGFLAFLDVVNRQYADIVFDQHSISHSSPLSLPASNTSLSSNNNPMSASSNPHLTFNKPGTERCGLGFSAPAEKNTNEASSVVQDPNIPPNKVQIQSPYKTADDLPSPIVIHCSAGIGRTDKLSKFSYFPISVALSGL</sequence>
<evidence type="ECO:0000259" key="2">
    <source>
        <dbReference type="PROSITE" id="PS50055"/>
    </source>
</evidence>
<accession>A0A3S5CBC2</accession>
<dbReference type="Pfam" id="PF00102">
    <property type="entry name" value="Y_phosphatase"/>
    <property type="match status" value="1"/>
</dbReference>
<evidence type="ECO:0008006" key="6">
    <source>
        <dbReference type="Google" id="ProtNLM"/>
    </source>
</evidence>
<feature type="domain" description="Tyrosine-protein phosphatase" evidence="2">
    <location>
        <begin position="1"/>
        <end position="306"/>
    </location>
</feature>
<feature type="region of interest" description="Disordered" evidence="1">
    <location>
        <begin position="93"/>
        <end position="113"/>
    </location>
</feature>
<dbReference type="InterPro" id="IPR000242">
    <property type="entry name" value="PTP_cat"/>
</dbReference>
<feature type="compositionally biased region" description="Low complexity" evidence="1">
    <location>
        <begin position="101"/>
        <end position="113"/>
    </location>
</feature>
<feature type="region of interest" description="Disordered" evidence="1">
    <location>
        <begin position="213"/>
        <end position="277"/>
    </location>
</feature>
<dbReference type="PANTHER" id="PTHR19134">
    <property type="entry name" value="RECEPTOR-TYPE TYROSINE-PROTEIN PHOSPHATASE"/>
    <property type="match status" value="1"/>
</dbReference>
<dbReference type="PROSITE" id="PS50056">
    <property type="entry name" value="TYR_PHOSPHATASE_2"/>
    <property type="match status" value="1"/>
</dbReference>
<gene>
    <name evidence="4" type="ORF">PXEA_LOCUS699</name>
</gene>
<name>A0A3S5CBC2_9PLAT</name>
<feature type="domain" description="Tyrosine specific protein phosphatases" evidence="3">
    <location>
        <begin position="294"/>
        <end position="306"/>
    </location>
</feature>
<dbReference type="GO" id="GO:0004725">
    <property type="term" value="F:protein tyrosine phosphatase activity"/>
    <property type="evidence" value="ECO:0007669"/>
    <property type="project" value="InterPro"/>
</dbReference>
<evidence type="ECO:0000313" key="5">
    <source>
        <dbReference type="Proteomes" id="UP000784294"/>
    </source>
</evidence>
<evidence type="ECO:0000313" key="4">
    <source>
        <dbReference type="EMBL" id="VEL07259.1"/>
    </source>
</evidence>
<dbReference type="OrthoDB" id="6277409at2759"/>
<dbReference type="AlphaFoldDB" id="A0A3S5CBC2"/>